<accession>A0ABT2MKY2</accession>
<reference evidence="2 3" key="1">
    <citation type="journal article" date="2022" name="Front. Microbiol.">
        <title>High genomic differentiation and limited gene flow indicate recent cryptic speciation within the genus Laspinema (cyanobacteria).</title>
        <authorList>
            <person name="Stanojkovic A."/>
            <person name="Skoupy S."/>
            <person name="Skaloud P."/>
            <person name="Dvorak P."/>
        </authorList>
    </citation>
    <scope>NUCLEOTIDE SEQUENCE [LARGE SCALE GENOMIC DNA]</scope>
    <source>
        <strain evidence="2 3">D2a</strain>
    </source>
</reference>
<evidence type="ECO:0000313" key="3">
    <source>
        <dbReference type="Proteomes" id="UP001525890"/>
    </source>
</evidence>
<dbReference type="Proteomes" id="UP001525890">
    <property type="component" value="Unassembled WGS sequence"/>
</dbReference>
<name>A0ABT2MKY2_9CYAN</name>
<proteinExistence type="predicted"/>
<sequence length="107" mass="11895">MQTVKTVQAIADKPFDSTGLPYFIIAVIESEYRIVKQGPIDSRGKNPANPHPKRILSPSPRQLSQDSKCYHFPTFCPSRGHHPTGLRGRCRVRAIASGLRLSPDSQL</sequence>
<comment type="caution">
    <text evidence="2">The sequence shown here is derived from an EMBL/GenBank/DDBJ whole genome shotgun (WGS) entry which is preliminary data.</text>
</comment>
<protein>
    <submittedName>
        <fullName evidence="2">Uncharacterized protein</fullName>
    </submittedName>
</protein>
<gene>
    <name evidence="2" type="ORF">NG799_03395</name>
</gene>
<keyword evidence="3" id="KW-1185">Reference proteome</keyword>
<evidence type="ECO:0000313" key="2">
    <source>
        <dbReference type="EMBL" id="MCT7965378.1"/>
    </source>
</evidence>
<dbReference type="RefSeq" id="WP_368005077.1">
    <property type="nucleotide sequence ID" value="NZ_JAMXFF010000003.1"/>
</dbReference>
<dbReference type="EMBL" id="JAMXFF010000003">
    <property type="protein sequence ID" value="MCT7965378.1"/>
    <property type="molecule type" value="Genomic_DNA"/>
</dbReference>
<organism evidence="2 3">
    <name type="scientific">Laspinema palackyanum D2a</name>
    <dbReference type="NCBI Taxonomy" id="2953684"/>
    <lineage>
        <taxon>Bacteria</taxon>
        <taxon>Bacillati</taxon>
        <taxon>Cyanobacteriota</taxon>
        <taxon>Cyanophyceae</taxon>
        <taxon>Oscillatoriophycideae</taxon>
        <taxon>Oscillatoriales</taxon>
        <taxon>Laspinemataceae</taxon>
        <taxon>Laspinema</taxon>
        <taxon>Laspinema palackyanum</taxon>
    </lineage>
</organism>
<feature type="region of interest" description="Disordered" evidence="1">
    <location>
        <begin position="38"/>
        <end position="66"/>
    </location>
</feature>
<evidence type="ECO:0000256" key="1">
    <source>
        <dbReference type="SAM" id="MobiDB-lite"/>
    </source>
</evidence>